<dbReference type="RefSeq" id="WP_079640492.1">
    <property type="nucleotide sequence ID" value="NZ_FUZF01000001.1"/>
</dbReference>
<proteinExistence type="predicted"/>
<reference evidence="2" key="1">
    <citation type="submission" date="2017-02" db="EMBL/GenBank/DDBJ databases">
        <authorList>
            <person name="Varghese N."/>
            <person name="Submissions S."/>
        </authorList>
    </citation>
    <scope>NUCLEOTIDE SEQUENCE [LARGE SCALE GENOMIC DNA]</scope>
    <source>
        <strain evidence="2">DSM 24091</strain>
    </source>
</reference>
<sequence length="213" mass="23698">MGRIRQGANGGFSGKAGSVVGSSWKGVNYIKGLPKKSNKPPTQAQLETQAKFKLLMRFLTSVNVFLQIGFGQKQNNKSTPANSAFQFNLKKVITGTYPSYALDYAKISFSDGPLYVAGTVTKLFDTDKITITWDTANSERIKKMEDDELFILGYHPEQDEFMTTDDVPLRQDGTTDMSVPEHLRTGTIHLWYFMADRTGALVSKTSYLGEITN</sequence>
<evidence type="ECO:0000313" key="1">
    <source>
        <dbReference type="EMBL" id="SKB37935.1"/>
    </source>
</evidence>
<dbReference type="EMBL" id="FUZF01000001">
    <property type="protein sequence ID" value="SKB37935.1"/>
    <property type="molecule type" value="Genomic_DNA"/>
</dbReference>
<dbReference type="Pfam" id="PF19781">
    <property type="entry name" value="DUF6266"/>
    <property type="match status" value="1"/>
</dbReference>
<dbReference type="InterPro" id="IPR046233">
    <property type="entry name" value="DUF6266"/>
</dbReference>
<dbReference type="Proteomes" id="UP000190150">
    <property type="component" value="Unassembled WGS sequence"/>
</dbReference>
<gene>
    <name evidence="1" type="ORF">SAMN05660841_00132</name>
</gene>
<organism evidence="1 2">
    <name type="scientific">Sphingobacterium nematocida</name>
    <dbReference type="NCBI Taxonomy" id="1513896"/>
    <lineage>
        <taxon>Bacteria</taxon>
        <taxon>Pseudomonadati</taxon>
        <taxon>Bacteroidota</taxon>
        <taxon>Sphingobacteriia</taxon>
        <taxon>Sphingobacteriales</taxon>
        <taxon>Sphingobacteriaceae</taxon>
        <taxon>Sphingobacterium</taxon>
    </lineage>
</organism>
<accession>A0A1T5ASR1</accession>
<keyword evidence="2" id="KW-1185">Reference proteome</keyword>
<name>A0A1T5ASR1_9SPHI</name>
<protein>
    <submittedName>
        <fullName evidence="1">Uncharacterized protein</fullName>
    </submittedName>
</protein>
<dbReference type="AlphaFoldDB" id="A0A1T5ASR1"/>
<dbReference type="STRING" id="1513896.SAMN05660841_00132"/>
<evidence type="ECO:0000313" key="2">
    <source>
        <dbReference type="Proteomes" id="UP000190150"/>
    </source>
</evidence>
<dbReference type="OrthoDB" id="665435at2"/>